<dbReference type="EMBL" id="JACAZI010000004">
    <property type="protein sequence ID" value="KAF7362532.1"/>
    <property type="molecule type" value="Genomic_DNA"/>
</dbReference>
<dbReference type="OrthoDB" id="3830579at2759"/>
<dbReference type="SUPFAM" id="SSF54909">
    <property type="entry name" value="Dimeric alpha+beta barrel"/>
    <property type="match status" value="1"/>
</dbReference>
<dbReference type="AlphaFoldDB" id="A0A8H7D7Q9"/>
<proteinExistence type="predicted"/>
<dbReference type="Proteomes" id="UP000620124">
    <property type="component" value="Unassembled WGS sequence"/>
</dbReference>
<name>A0A8H7D7Q9_9AGAR</name>
<dbReference type="InterPro" id="IPR011008">
    <property type="entry name" value="Dimeric_a/b-barrel"/>
</dbReference>
<protein>
    <recommendedName>
        <fullName evidence="3">ABM domain-containing protein</fullName>
    </recommendedName>
</protein>
<comment type="caution">
    <text evidence="1">The sequence shown here is derived from an EMBL/GenBank/DDBJ whole genome shotgun (WGS) entry which is preliminary data.</text>
</comment>
<gene>
    <name evidence="1" type="ORF">MVEN_00601200</name>
</gene>
<accession>A0A8H7D7Q9</accession>
<evidence type="ECO:0000313" key="2">
    <source>
        <dbReference type="Proteomes" id="UP000620124"/>
    </source>
</evidence>
<reference evidence="1" key="1">
    <citation type="submission" date="2020-05" db="EMBL/GenBank/DDBJ databases">
        <title>Mycena genomes resolve the evolution of fungal bioluminescence.</title>
        <authorList>
            <person name="Tsai I.J."/>
        </authorList>
    </citation>
    <scope>NUCLEOTIDE SEQUENCE</scope>
    <source>
        <strain evidence="1">CCC161011</strain>
    </source>
</reference>
<evidence type="ECO:0000313" key="1">
    <source>
        <dbReference type="EMBL" id="KAF7362532.1"/>
    </source>
</evidence>
<sequence>MSVIQRITFPVSSAYTSRPNSFASSHAILNRASGHVSSFHGLQVDDGKTGYFITVWQSPQDHHAFSESAVYGDFLSTLKPAAAGELETYHITLGSIDPSTALGSPTTELVLFTLKEGITIADVAPLFEELARGLDAASGAHPPCFWGPSDDNHILVFVGWDSVEAHWEAVKEGTVLHVTIQALLKKTDFVLGHAPLVKCTI</sequence>
<evidence type="ECO:0008006" key="3">
    <source>
        <dbReference type="Google" id="ProtNLM"/>
    </source>
</evidence>
<dbReference type="Gene3D" id="3.30.70.100">
    <property type="match status" value="2"/>
</dbReference>
<organism evidence="1 2">
    <name type="scientific">Mycena venus</name>
    <dbReference type="NCBI Taxonomy" id="2733690"/>
    <lineage>
        <taxon>Eukaryota</taxon>
        <taxon>Fungi</taxon>
        <taxon>Dikarya</taxon>
        <taxon>Basidiomycota</taxon>
        <taxon>Agaricomycotina</taxon>
        <taxon>Agaricomycetes</taxon>
        <taxon>Agaricomycetidae</taxon>
        <taxon>Agaricales</taxon>
        <taxon>Marasmiineae</taxon>
        <taxon>Mycenaceae</taxon>
        <taxon>Mycena</taxon>
    </lineage>
</organism>
<keyword evidence="2" id="KW-1185">Reference proteome</keyword>